<dbReference type="PANTHER" id="PTHR44742:SF2">
    <property type="entry name" value="24-METHYLENESTEROL C-METHYLTRANSFERASE 2"/>
    <property type="match status" value="1"/>
</dbReference>
<evidence type="ECO:0000259" key="1">
    <source>
        <dbReference type="Pfam" id="PF13649"/>
    </source>
</evidence>
<feature type="domain" description="Methyltransferase" evidence="1">
    <location>
        <begin position="162"/>
        <end position="257"/>
    </location>
</feature>
<evidence type="ECO:0000313" key="3">
    <source>
        <dbReference type="Proteomes" id="UP000654075"/>
    </source>
</evidence>
<sequence>MNSMHLAVLKCSNFCMLPYPCFFAKLPHGRCAAMTSKHEASMWPGLTLLALPLAGGVLRRLLGEADDQSVMSLIHIYFRYRRTDFTDFMRSHREALKKGHETGDFVPGVINYYTLMSELITLASGPFWHFVPMFRHMTRMESHHQFHHTLTKYLGAVKEDKVLEIGCGYGEMGRQVAKISGADVTGLTMADAEIVGANARIKAAGLEDRCRMVQGNYHKTNLEAGSFTKVFGIYTLKYSSDLYAVFGEAARLLKSGGSFLSYEILITDKYNPKDALQRSYVENISHSTCMPSLWPAQALRDAAKKAGLVAAVEEDIGTVPNTRPWYSCFTMTGVYYFLACPLLLPLVKLAETLRILPPAFADWFESMLMHPPLDFVRAGRAGIISGTVVMTWKKP</sequence>
<dbReference type="InterPro" id="IPR041698">
    <property type="entry name" value="Methyltransf_25"/>
</dbReference>
<dbReference type="EMBL" id="CAJNNV010017124">
    <property type="protein sequence ID" value="CAE8604931.1"/>
    <property type="molecule type" value="Genomic_DNA"/>
</dbReference>
<dbReference type="OrthoDB" id="8300214at2759"/>
<reference evidence="2" key="1">
    <citation type="submission" date="2021-02" db="EMBL/GenBank/DDBJ databases">
        <authorList>
            <person name="Dougan E. K."/>
            <person name="Rhodes N."/>
            <person name="Thang M."/>
            <person name="Chan C."/>
        </authorList>
    </citation>
    <scope>NUCLEOTIDE SEQUENCE</scope>
</reference>
<organism evidence="2 3">
    <name type="scientific">Polarella glacialis</name>
    <name type="common">Dinoflagellate</name>
    <dbReference type="NCBI Taxonomy" id="89957"/>
    <lineage>
        <taxon>Eukaryota</taxon>
        <taxon>Sar</taxon>
        <taxon>Alveolata</taxon>
        <taxon>Dinophyceae</taxon>
        <taxon>Suessiales</taxon>
        <taxon>Suessiaceae</taxon>
        <taxon>Polarella</taxon>
    </lineage>
</organism>
<dbReference type="AlphaFoldDB" id="A0A813F103"/>
<gene>
    <name evidence="2" type="ORF">PGLA1383_LOCUS23071</name>
</gene>
<dbReference type="Pfam" id="PF13649">
    <property type="entry name" value="Methyltransf_25"/>
    <property type="match status" value="1"/>
</dbReference>
<dbReference type="Gene3D" id="3.40.50.150">
    <property type="entry name" value="Vaccinia Virus protein VP39"/>
    <property type="match status" value="1"/>
</dbReference>
<dbReference type="Proteomes" id="UP000654075">
    <property type="component" value="Unassembled WGS sequence"/>
</dbReference>
<name>A0A813F103_POLGL</name>
<comment type="caution">
    <text evidence="2">The sequence shown here is derived from an EMBL/GenBank/DDBJ whole genome shotgun (WGS) entry which is preliminary data.</text>
</comment>
<dbReference type="PANTHER" id="PTHR44742">
    <property type="match status" value="1"/>
</dbReference>
<keyword evidence="3" id="KW-1185">Reference proteome</keyword>
<proteinExistence type="predicted"/>
<protein>
    <recommendedName>
        <fullName evidence="1">Methyltransferase domain-containing protein</fullName>
    </recommendedName>
</protein>
<evidence type="ECO:0000313" key="2">
    <source>
        <dbReference type="EMBL" id="CAE8604931.1"/>
    </source>
</evidence>
<dbReference type="CDD" id="cd02440">
    <property type="entry name" value="AdoMet_MTases"/>
    <property type="match status" value="1"/>
</dbReference>
<dbReference type="SUPFAM" id="SSF53335">
    <property type="entry name" value="S-adenosyl-L-methionine-dependent methyltransferases"/>
    <property type="match status" value="1"/>
</dbReference>
<dbReference type="InterPro" id="IPR029063">
    <property type="entry name" value="SAM-dependent_MTases_sf"/>
</dbReference>
<accession>A0A813F103</accession>